<feature type="active site" description="Proton acceptor" evidence="2">
    <location>
        <position position="443"/>
    </location>
</feature>
<dbReference type="GO" id="GO:0004806">
    <property type="term" value="F:triacylglycerol lipase activity"/>
    <property type="evidence" value="ECO:0007669"/>
    <property type="project" value="TreeGrafter"/>
</dbReference>
<reference evidence="4" key="1">
    <citation type="journal article" date="2014" name="Nucleic Acids Res.">
        <title>The evolutionary dynamics of variant antigen genes in Babesia reveal a history of genomic innovation underlying host-parasite interaction.</title>
        <authorList>
            <person name="Jackson A.P."/>
            <person name="Otto T.D."/>
            <person name="Darby A."/>
            <person name="Ramaprasad A."/>
            <person name="Xia D."/>
            <person name="Echaide I.E."/>
            <person name="Farber M."/>
            <person name="Gahlot S."/>
            <person name="Gamble J."/>
            <person name="Gupta D."/>
            <person name="Gupta Y."/>
            <person name="Jackson L."/>
            <person name="Malandrin L."/>
            <person name="Malas T.B."/>
            <person name="Moussa E."/>
            <person name="Nair M."/>
            <person name="Reid A.J."/>
            <person name="Sanders M."/>
            <person name="Sharma J."/>
            <person name="Tracey A."/>
            <person name="Quail M.A."/>
            <person name="Weir W."/>
            <person name="Wastling J.M."/>
            <person name="Hall N."/>
            <person name="Willadsen P."/>
            <person name="Lingelbach K."/>
            <person name="Shiels B."/>
            <person name="Tait A."/>
            <person name="Berriman M."/>
            <person name="Allred D.R."/>
            <person name="Pain A."/>
        </authorList>
    </citation>
    <scope>NUCLEOTIDE SEQUENCE</scope>
    <source>
        <strain evidence="4">1802A</strain>
    </source>
</reference>
<dbReference type="InterPro" id="IPR016035">
    <property type="entry name" value="Acyl_Trfase/lysoPLipase"/>
</dbReference>
<evidence type="ECO:0000313" key="4">
    <source>
        <dbReference type="EMBL" id="KAK1934940.1"/>
    </source>
</evidence>
<keyword evidence="5" id="KW-1185">Reference proteome</keyword>
<dbReference type="EMBL" id="JAHBMH010000062">
    <property type="protein sequence ID" value="KAK1934940.1"/>
    <property type="molecule type" value="Genomic_DNA"/>
</dbReference>
<evidence type="ECO:0000256" key="1">
    <source>
        <dbReference type="ARBA" id="ARBA00023098"/>
    </source>
</evidence>
<evidence type="ECO:0000256" key="2">
    <source>
        <dbReference type="PROSITE-ProRule" id="PRU01161"/>
    </source>
</evidence>
<dbReference type="PROSITE" id="PS51635">
    <property type="entry name" value="PNPLA"/>
    <property type="match status" value="1"/>
</dbReference>
<organism evidence="4 5">
    <name type="scientific">Babesia divergens</name>
    <dbReference type="NCBI Taxonomy" id="32595"/>
    <lineage>
        <taxon>Eukaryota</taxon>
        <taxon>Sar</taxon>
        <taxon>Alveolata</taxon>
        <taxon>Apicomplexa</taxon>
        <taxon>Aconoidasida</taxon>
        <taxon>Piroplasmida</taxon>
        <taxon>Babesiidae</taxon>
        <taxon>Babesia</taxon>
    </lineage>
</organism>
<evidence type="ECO:0000313" key="5">
    <source>
        <dbReference type="Proteomes" id="UP001195914"/>
    </source>
</evidence>
<dbReference type="Proteomes" id="UP001195914">
    <property type="component" value="Unassembled WGS sequence"/>
</dbReference>
<comment type="caution">
    <text evidence="2">Lacks conserved residue(s) required for the propagation of feature annotation.</text>
</comment>
<evidence type="ECO:0000259" key="3">
    <source>
        <dbReference type="PROSITE" id="PS51635"/>
    </source>
</evidence>
<comment type="caution">
    <text evidence="4">The sequence shown here is derived from an EMBL/GenBank/DDBJ whole genome shotgun (WGS) entry which is preliminary data.</text>
</comment>
<feature type="active site" description="Nucleophile" evidence="2">
    <location>
        <position position="323"/>
    </location>
</feature>
<dbReference type="PANTHER" id="PTHR12406">
    <property type="entry name" value="CALCIUM-INDEPENDENT PHOSPHOLIPASE A2 IPLA2 -RELATED"/>
    <property type="match status" value="1"/>
</dbReference>
<dbReference type="GO" id="GO:0005737">
    <property type="term" value="C:cytoplasm"/>
    <property type="evidence" value="ECO:0007669"/>
    <property type="project" value="TreeGrafter"/>
</dbReference>
<keyword evidence="2" id="KW-0442">Lipid degradation</keyword>
<dbReference type="PANTHER" id="PTHR12406:SF7">
    <property type="entry name" value="PATATIN-LIKE PHOSPHOLIPASE DOMAIN-CONTAINING PROTEIN 4"/>
    <property type="match status" value="1"/>
</dbReference>
<keyword evidence="1 2" id="KW-0443">Lipid metabolism</keyword>
<dbReference type="GO" id="GO:0055088">
    <property type="term" value="P:lipid homeostasis"/>
    <property type="evidence" value="ECO:0007669"/>
    <property type="project" value="TreeGrafter"/>
</dbReference>
<name>A0AAD9LFW4_BABDI</name>
<feature type="domain" description="PNPLA" evidence="3">
    <location>
        <begin position="288"/>
        <end position="457"/>
    </location>
</feature>
<feature type="short sequence motif" description="GXSXG" evidence="2">
    <location>
        <begin position="321"/>
        <end position="325"/>
    </location>
</feature>
<sequence>MGTSLDTTTGFNPDLWKFIEGCNKHVDSQMQSWRKLGFYREDACTNDKQLDEATVFQGPRVYVETAELRNDECNLVHYFNVNNVKQYLRSKGVDVEHLDCDTIMADQNLAKYLDLIQNLASMTSAYEDADPEAFVTKVPKEKKLLVESAENKRSSYHAYDSDFTINYTAPPMVDKYISAALPSFYHLYVAVVDALQHVIVEDGQQWDIKFKYLQDACLHFELFNGSTNACINVVYDILMDYNALGYVVLVEGYQDAQPRTLKAAVQLVVSVDNAMLRHIGSLRSDLGVSYSGGGFLLPFFIGFADYMTEVNIINTTTPLAGSSAGSITAASSVMYTSNRYKIVLLIERLFDMARKEGYVATLDQNVPDALRRMAVPGIYEAINTRIGPVQINTAAKYGRSMCPRFVSHFNDDDDVINAIRASCNVPGFYTIGPVGLRGERCYDGIFSGDFYYIGASKAAGKRTLRFIPKALGYGRVVRKNLQNDVANSLLQTKEKYFVHFIRLKSLFRQLLMRRLHYANLGTLNVWQTEVEMCIKIYEILASGNKAIKAASQTFDDWLEMLSKVPGAQGVQKHTRDCSLPDLFKRVIASERALKIGPKSNNHAGGFSGNLAGINIIRTFSDPKKLSDVHFVSTPYTLSEWLNDELLFLNNTEQTVTMTLAQQEIKLLKALLHNLTPPSSLNYYFTEFPYVIPSPYSAMVNTLGALKPPLLVDIRHSFDAGRALGFRWLLAEYISFENWIHLRIRQLEQDPSSSILERTRNKIDDEKLSERSSNKLIHEKQHQQLQEFLQMVEHRKIVELQKAFKRRKNLTGLRWELFKIQNRILRRAIVYGVIVTHYTNIFGHRHLWIT</sequence>
<dbReference type="AlphaFoldDB" id="A0AAD9LFW4"/>
<proteinExistence type="predicted"/>
<dbReference type="GO" id="GO:0005811">
    <property type="term" value="C:lipid droplet"/>
    <property type="evidence" value="ECO:0007669"/>
    <property type="project" value="TreeGrafter"/>
</dbReference>
<dbReference type="InterPro" id="IPR002641">
    <property type="entry name" value="PNPLA_dom"/>
</dbReference>
<accession>A0AAD9LFW4</accession>
<dbReference type="GO" id="GO:0019433">
    <property type="term" value="P:triglyceride catabolic process"/>
    <property type="evidence" value="ECO:0007669"/>
    <property type="project" value="TreeGrafter"/>
</dbReference>
<dbReference type="InterPro" id="IPR033562">
    <property type="entry name" value="PLPL"/>
</dbReference>
<keyword evidence="2" id="KW-0378">Hydrolase</keyword>
<reference evidence="4" key="2">
    <citation type="submission" date="2021-05" db="EMBL/GenBank/DDBJ databases">
        <authorList>
            <person name="Pain A."/>
        </authorList>
    </citation>
    <scope>NUCLEOTIDE SEQUENCE</scope>
    <source>
        <strain evidence="4">1802A</strain>
    </source>
</reference>
<protein>
    <recommendedName>
        <fullName evidence="3">PNPLA domain-containing protein</fullName>
    </recommendedName>
</protein>
<dbReference type="Pfam" id="PF01734">
    <property type="entry name" value="Patatin"/>
    <property type="match status" value="1"/>
</dbReference>
<dbReference type="SUPFAM" id="SSF52151">
    <property type="entry name" value="FabD/lysophospholipase-like"/>
    <property type="match status" value="1"/>
</dbReference>
<dbReference type="GO" id="GO:0016020">
    <property type="term" value="C:membrane"/>
    <property type="evidence" value="ECO:0007669"/>
    <property type="project" value="TreeGrafter"/>
</dbReference>
<gene>
    <name evidence="4" type="ORF">X943_003538</name>
</gene>